<dbReference type="AlphaFoldDB" id="A0A8J5FNY9"/>
<organism evidence="7 8">
    <name type="scientific">Zingiber officinale</name>
    <name type="common">Ginger</name>
    <name type="synonym">Amomum zingiber</name>
    <dbReference type="NCBI Taxonomy" id="94328"/>
    <lineage>
        <taxon>Eukaryota</taxon>
        <taxon>Viridiplantae</taxon>
        <taxon>Streptophyta</taxon>
        <taxon>Embryophyta</taxon>
        <taxon>Tracheophyta</taxon>
        <taxon>Spermatophyta</taxon>
        <taxon>Magnoliopsida</taxon>
        <taxon>Liliopsida</taxon>
        <taxon>Zingiberales</taxon>
        <taxon>Zingiberaceae</taxon>
        <taxon>Zingiber</taxon>
    </lineage>
</organism>
<comment type="subcellular location">
    <subcellularLocation>
        <location evidence="1">Cytoplasm</location>
    </subcellularLocation>
</comment>
<feature type="compositionally biased region" description="Gly residues" evidence="4">
    <location>
        <begin position="77"/>
        <end position="88"/>
    </location>
</feature>
<dbReference type="Pfam" id="PF04774">
    <property type="entry name" value="HABP4_PAI-RBP1"/>
    <property type="match status" value="1"/>
</dbReference>
<dbReference type="GO" id="GO:0005737">
    <property type="term" value="C:cytoplasm"/>
    <property type="evidence" value="ECO:0007669"/>
    <property type="project" value="UniProtKB-SubCell"/>
</dbReference>
<dbReference type="PANTHER" id="PTHR12299">
    <property type="entry name" value="HYALURONIC ACID-BINDING PROTEIN 4"/>
    <property type="match status" value="1"/>
</dbReference>
<feature type="coiled-coil region" evidence="3">
    <location>
        <begin position="315"/>
        <end position="372"/>
    </location>
</feature>
<evidence type="ECO:0000313" key="8">
    <source>
        <dbReference type="Proteomes" id="UP000734854"/>
    </source>
</evidence>
<feature type="compositionally biased region" description="Gly residues" evidence="4">
    <location>
        <begin position="214"/>
        <end position="226"/>
    </location>
</feature>
<evidence type="ECO:0000256" key="2">
    <source>
        <dbReference type="ARBA" id="ARBA00022490"/>
    </source>
</evidence>
<feature type="domain" description="Hyaluronan/mRNA-binding protein" evidence="5">
    <location>
        <begin position="279"/>
        <end position="339"/>
    </location>
</feature>
<evidence type="ECO:0000256" key="3">
    <source>
        <dbReference type="SAM" id="Coils"/>
    </source>
</evidence>
<dbReference type="GO" id="GO:0005634">
    <property type="term" value="C:nucleus"/>
    <property type="evidence" value="ECO:0007669"/>
    <property type="project" value="TreeGrafter"/>
</dbReference>
<dbReference type="InterPro" id="IPR039764">
    <property type="entry name" value="HABP4/SERBP1-like"/>
</dbReference>
<evidence type="ECO:0000259" key="5">
    <source>
        <dbReference type="Pfam" id="PF04774"/>
    </source>
</evidence>
<dbReference type="Pfam" id="PF09598">
    <property type="entry name" value="Stm1_N"/>
    <property type="match status" value="1"/>
</dbReference>
<feature type="region of interest" description="Disordered" evidence="4">
    <location>
        <begin position="27"/>
        <end position="124"/>
    </location>
</feature>
<accession>A0A8J5FNY9</accession>
<dbReference type="PANTHER" id="PTHR12299:SF62">
    <property type="entry name" value="ASPARTATE, GLYCINE, LYSINE AND SERINE-RICH PROTEIN-LIKE"/>
    <property type="match status" value="1"/>
</dbReference>
<comment type="caution">
    <text evidence="7">The sequence shown here is derived from an EMBL/GenBank/DDBJ whole genome shotgun (WGS) entry which is preliminary data.</text>
</comment>
<protein>
    <recommendedName>
        <fullName evidence="9">Hyaluronan/mRNA-binding protein domain-containing protein</fullName>
    </recommendedName>
</protein>
<feature type="compositionally biased region" description="Gly residues" evidence="4">
    <location>
        <begin position="108"/>
        <end position="122"/>
    </location>
</feature>
<sequence>MARQDNPFALLGEDDDGGDVMVLLAKVESKSSVAGEKPQPKATPKLRDDGFPPKPLPAAEFARAKRGRGRGDRGRGLGRGGLRSGSGEGADLDSNEKVDYGYSRGFGSDSGGRGRGRSGGRGARGRWIERGFYEHQGFDGVNQYGVELENQGKSVDWVDVEAEVQGKTNEHVENHGPIFESKFGDQHWNSGWEGKGYDHDNQHFRGGEGRGRRGFGGGRQGSRGGIGQRYIEKEPVLERKRDEWNEPKNKEDVPTGMEQVNSITLPADGASGWDMLATANVSNGEEAVITDQNQLVDREVSDEKDPKEEDNEMTLDEYEKVLQEKRKALQPLKIEERKVVVDQDFESMQLVEKKQEENFVKLKIEREKLKKDSLEKEERVRKSLSITEFLKPANGGSYVRPYLGRGRGGRGGRGRGGRDSIGGGYAGHRGPDIPSLHFDDPAQFPVLGAAAKLLVALLRQPLLHGLVVLTPVSPCTFSLANQGRQWPISMIISKNKDDFISISEHSRSAHLLTSSGMRRSPSSIKFSGNARDLDWVI</sequence>
<dbReference type="Proteomes" id="UP000734854">
    <property type="component" value="Unassembled WGS sequence"/>
</dbReference>
<evidence type="ECO:0008006" key="9">
    <source>
        <dbReference type="Google" id="ProtNLM"/>
    </source>
</evidence>
<evidence type="ECO:0000256" key="4">
    <source>
        <dbReference type="SAM" id="MobiDB-lite"/>
    </source>
</evidence>
<evidence type="ECO:0000259" key="6">
    <source>
        <dbReference type="Pfam" id="PF09598"/>
    </source>
</evidence>
<dbReference type="InterPro" id="IPR006861">
    <property type="entry name" value="HABP4_PAIRBP1-bd"/>
</dbReference>
<dbReference type="GO" id="GO:0003723">
    <property type="term" value="F:RNA binding"/>
    <property type="evidence" value="ECO:0007669"/>
    <property type="project" value="InterPro"/>
</dbReference>
<proteinExistence type="predicted"/>
<dbReference type="InterPro" id="IPR019084">
    <property type="entry name" value="STM1-like_N"/>
</dbReference>
<feature type="region of interest" description="Disordered" evidence="4">
    <location>
        <begin position="204"/>
        <end position="226"/>
    </location>
</feature>
<feature type="region of interest" description="Disordered" evidence="4">
    <location>
        <begin position="400"/>
        <end position="426"/>
    </location>
</feature>
<dbReference type="EMBL" id="JACMSC010000016">
    <property type="protein sequence ID" value="KAG6483774.1"/>
    <property type="molecule type" value="Genomic_DNA"/>
</dbReference>
<name>A0A8J5FNY9_ZINOF</name>
<gene>
    <name evidence="7" type="ORF">ZIOFF_060431</name>
</gene>
<evidence type="ECO:0000256" key="1">
    <source>
        <dbReference type="ARBA" id="ARBA00004496"/>
    </source>
</evidence>
<keyword evidence="2" id="KW-0963">Cytoplasm</keyword>
<feature type="domain" description="STM1-like N-terminal" evidence="6">
    <location>
        <begin position="4"/>
        <end position="74"/>
    </location>
</feature>
<reference evidence="7 8" key="1">
    <citation type="submission" date="2020-08" db="EMBL/GenBank/DDBJ databases">
        <title>Plant Genome Project.</title>
        <authorList>
            <person name="Zhang R.-G."/>
        </authorList>
    </citation>
    <scope>NUCLEOTIDE SEQUENCE [LARGE SCALE GENOMIC DNA]</scope>
    <source>
        <tissue evidence="7">Rhizome</tissue>
    </source>
</reference>
<keyword evidence="8" id="KW-1185">Reference proteome</keyword>
<keyword evidence="3" id="KW-0175">Coiled coil</keyword>
<evidence type="ECO:0000313" key="7">
    <source>
        <dbReference type="EMBL" id="KAG6483774.1"/>
    </source>
</evidence>